<sequence>DSGPSPWLRGNARSNSSSNVLISTLSSLNKVCGHLGLLGPPLRGTIERALDVGESAITILEVFQDSETQGMLDLVDMKLRTLENKAIEPHNQEMFASARKNVARLMMN</sequence>
<evidence type="ECO:0000313" key="1">
    <source>
        <dbReference type="EMBL" id="CAL4234207.1"/>
    </source>
</evidence>
<protein>
    <submittedName>
        <fullName evidence="1">Uncharacterized protein</fullName>
    </submittedName>
</protein>
<name>A0AAV2SRU6_MEGNR</name>
<evidence type="ECO:0000313" key="2">
    <source>
        <dbReference type="Proteomes" id="UP001497623"/>
    </source>
</evidence>
<keyword evidence="2" id="KW-1185">Reference proteome</keyword>
<gene>
    <name evidence="1" type="ORF">MNOR_LOCUS39972</name>
</gene>
<comment type="caution">
    <text evidence="1">The sequence shown here is derived from an EMBL/GenBank/DDBJ whole genome shotgun (WGS) entry which is preliminary data.</text>
</comment>
<feature type="non-terminal residue" evidence="1">
    <location>
        <position position="1"/>
    </location>
</feature>
<proteinExistence type="predicted"/>
<dbReference type="EMBL" id="CAXKWB010112623">
    <property type="protein sequence ID" value="CAL4234207.1"/>
    <property type="molecule type" value="Genomic_DNA"/>
</dbReference>
<reference evidence="1 2" key="1">
    <citation type="submission" date="2024-05" db="EMBL/GenBank/DDBJ databases">
        <authorList>
            <person name="Wallberg A."/>
        </authorList>
    </citation>
    <scope>NUCLEOTIDE SEQUENCE [LARGE SCALE GENOMIC DNA]</scope>
</reference>
<dbReference type="Proteomes" id="UP001497623">
    <property type="component" value="Unassembled WGS sequence"/>
</dbReference>
<accession>A0AAV2SRU6</accession>
<dbReference type="AlphaFoldDB" id="A0AAV2SRU6"/>
<organism evidence="1 2">
    <name type="scientific">Meganyctiphanes norvegica</name>
    <name type="common">Northern krill</name>
    <name type="synonym">Thysanopoda norvegica</name>
    <dbReference type="NCBI Taxonomy" id="48144"/>
    <lineage>
        <taxon>Eukaryota</taxon>
        <taxon>Metazoa</taxon>
        <taxon>Ecdysozoa</taxon>
        <taxon>Arthropoda</taxon>
        <taxon>Crustacea</taxon>
        <taxon>Multicrustacea</taxon>
        <taxon>Malacostraca</taxon>
        <taxon>Eumalacostraca</taxon>
        <taxon>Eucarida</taxon>
        <taxon>Euphausiacea</taxon>
        <taxon>Euphausiidae</taxon>
        <taxon>Meganyctiphanes</taxon>
    </lineage>
</organism>